<dbReference type="EMBL" id="BARU01034369">
    <property type="protein sequence ID" value="GAH63180.1"/>
    <property type="molecule type" value="Genomic_DNA"/>
</dbReference>
<organism evidence="1">
    <name type="scientific">marine sediment metagenome</name>
    <dbReference type="NCBI Taxonomy" id="412755"/>
    <lineage>
        <taxon>unclassified sequences</taxon>
        <taxon>metagenomes</taxon>
        <taxon>ecological metagenomes</taxon>
    </lineage>
</organism>
<dbReference type="AlphaFoldDB" id="X1I1J2"/>
<protein>
    <submittedName>
        <fullName evidence="1">Uncharacterized protein</fullName>
    </submittedName>
</protein>
<accession>X1I1J2</accession>
<feature type="non-terminal residue" evidence="1">
    <location>
        <position position="257"/>
    </location>
</feature>
<sequence length="257" mass="28923">IFLAGLDLSVIQRELFPADESVEISEIRARILCSILQEKHSTAALDLAGYLLLRGVKKAATSIYFISKFAEPDCKLSWASFTAAHVGYLISILDDAEESWALDALKCLCAARPDLAEAVKQDASKKSGIEKAALIYCVSPADFTPVFQALVEIVEMSDEHRREQPFRILQRIECDWTGKEELFVQLLRLRDVQLSSALLSASIPPSIPGLGNLEIGPIYWWLEWMMEVGSGRVDYWFLYQLGGLFAEHLNREVQHEF</sequence>
<evidence type="ECO:0000313" key="1">
    <source>
        <dbReference type="EMBL" id="GAH63180.1"/>
    </source>
</evidence>
<reference evidence="1" key="1">
    <citation type="journal article" date="2014" name="Front. Microbiol.">
        <title>High frequency of phylogenetically diverse reductive dehalogenase-homologous genes in deep subseafloor sedimentary metagenomes.</title>
        <authorList>
            <person name="Kawai M."/>
            <person name="Futagami T."/>
            <person name="Toyoda A."/>
            <person name="Takaki Y."/>
            <person name="Nishi S."/>
            <person name="Hori S."/>
            <person name="Arai W."/>
            <person name="Tsubouchi T."/>
            <person name="Morono Y."/>
            <person name="Uchiyama I."/>
            <person name="Ito T."/>
            <person name="Fujiyama A."/>
            <person name="Inagaki F."/>
            <person name="Takami H."/>
        </authorList>
    </citation>
    <scope>NUCLEOTIDE SEQUENCE</scope>
    <source>
        <strain evidence="1">Expedition CK06-06</strain>
    </source>
</reference>
<name>X1I1J2_9ZZZZ</name>
<comment type="caution">
    <text evidence="1">The sequence shown here is derived from an EMBL/GenBank/DDBJ whole genome shotgun (WGS) entry which is preliminary data.</text>
</comment>
<proteinExistence type="predicted"/>
<feature type="non-terminal residue" evidence="1">
    <location>
        <position position="1"/>
    </location>
</feature>
<gene>
    <name evidence="1" type="ORF">S03H2_53961</name>
</gene>